<evidence type="ECO:0000259" key="2">
    <source>
        <dbReference type="Pfam" id="PF14675"/>
    </source>
</evidence>
<name>A0A2V3IXD8_9FLOR</name>
<dbReference type="GO" id="GO:0006281">
    <property type="term" value="P:DNA repair"/>
    <property type="evidence" value="ECO:0007669"/>
    <property type="project" value="InterPro"/>
</dbReference>
<dbReference type="InterPro" id="IPR029308">
    <property type="entry name" value="FANCI_S1"/>
</dbReference>
<accession>A0A2V3IXD8</accession>
<feature type="region of interest" description="Disordered" evidence="1">
    <location>
        <begin position="818"/>
        <end position="847"/>
    </location>
</feature>
<feature type="compositionally biased region" description="Basic and acidic residues" evidence="1">
    <location>
        <begin position="136"/>
        <end position="146"/>
    </location>
</feature>
<dbReference type="GO" id="GO:0070182">
    <property type="term" value="F:DNA polymerase binding"/>
    <property type="evidence" value="ECO:0007669"/>
    <property type="project" value="TreeGrafter"/>
</dbReference>
<gene>
    <name evidence="5" type="ORF">BWQ96_03856</name>
</gene>
<evidence type="ECO:0000313" key="6">
    <source>
        <dbReference type="Proteomes" id="UP000247409"/>
    </source>
</evidence>
<dbReference type="Proteomes" id="UP000247409">
    <property type="component" value="Unassembled WGS sequence"/>
</dbReference>
<organism evidence="5 6">
    <name type="scientific">Gracilariopsis chorda</name>
    <dbReference type="NCBI Taxonomy" id="448386"/>
    <lineage>
        <taxon>Eukaryota</taxon>
        <taxon>Rhodophyta</taxon>
        <taxon>Florideophyceae</taxon>
        <taxon>Rhodymeniophycidae</taxon>
        <taxon>Gracilariales</taxon>
        <taxon>Gracilariaceae</taxon>
        <taxon>Gracilariopsis</taxon>
    </lineage>
</organism>
<evidence type="ECO:0000259" key="4">
    <source>
        <dbReference type="Pfam" id="PF14678"/>
    </source>
</evidence>
<dbReference type="InterPro" id="IPR029315">
    <property type="entry name" value="FANCI_S2"/>
</dbReference>
<feature type="compositionally biased region" description="Low complexity" evidence="1">
    <location>
        <begin position="1384"/>
        <end position="1394"/>
    </location>
</feature>
<feature type="domain" description="FANCI solenoid 4" evidence="4">
    <location>
        <begin position="1118"/>
        <end position="1373"/>
    </location>
</feature>
<feature type="compositionally biased region" description="Basic residues" evidence="1">
    <location>
        <begin position="1398"/>
        <end position="1410"/>
    </location>
</feature>
<feature type="region of interest" description="Disordered" evidence="1">
    <location>
        <begin position="136"/>
        <end position="175"/>
    </location>
</feature>
<dbReference type="PANTHER" id="PTHR21818:SF0">
    <property type="entry name" value="FANCONI ANEMIA GROUP I PROTEIN"/>
    <property type="match status" value="1"/>
</dbReference>
<proteinExistence type="predicted"/>
<dbReference type="InterPro" id="IPR026171">
    <property type="entry name" value="FANCI"/>
</dbReference>
<protein>
    <submittedName>
        <fullName evidence="5">Fanconi anemia group I protein-like</fullName>
    </submittedName>
</protein>
<dbReference type="EMBL" id="NBIV01000040">
    <property type="protein sequence ID" value="PXF46357.1"/>
    <property type="molecule type" value="Genomic_DNA"/>
</dbReference>
<evidence type="ECO:0000313" key="5">
    <source>
        <dbReference type="EMBL" id="PXF46357.1"/>
    </source>
</evidence>
<dbReference type="Pfam" id="PF14678">
    <property type="entry name" value="FANCI_S4"/>
    <property type="match status" value="1"/>
</dbReference>
<feature type="domain" description="FANCI solenoid 1" evidence="2">
    <location>
        <begin position="183"/>
        <end position="328"/>
    </location>
</feature>
<dbReference type="PANTHER" id="PTHR21818">
    <property type="entry name" value="BC025462 PROTEIN"/>
    <property type="match status" value="1"/>
</dbReference>
<dbReference type="Pfam" id="PF14675">
    <property type="entry name" value="FANCI_S1"/>
    <property type="match status" value="1"/>
</dbReference>
<reference evidence="5 6" key="1">
    <citation type="journal article" date="2018" name="Mol. Biol. Evol.">
        <title>Analysis of the draft genome of the red seaweed Gracilariopsis chorda provides insights into genome size evolution in Rhodophyta.</title>
        <authorList>
            <person name="Lee J."/>
            <person name="Yang E.C."/>
            <person name="Graf L."/>
            <person name="Yang J.H."/>
            <person name="Qiu H."/>
            <person name="Zel Zion U."/>
            <person name="Chan C.X."/>
            <person name="Stephens T.G."/>
            <person name="Weber A.P.M."/>
            <person name="Boo G.H."/>
            <person name="Boo S.M."/>
            <person name="Kim K.M."/>
            <person name="Shin Y."/>
            <person name="Jung M."/>
            <person name="Lee S.J."/>
            <person name="Yim H.S."/>
            <person name="Lee J.H."/>
            <person name="Bhattacharya D."/>
            <person name="Yoon H.S."/>
        </authorList>
    </citation>
    <scope>NUCLEOTIDE SEQUENCE [LARGE SCALE GENOMIC DNA]</scope>
    <source>
        <strain evidence="5 6">SKKU-2015</strain>
        <tissue evidence="5">Whole body</tissue>
    </source>
</reference>
<dbReference type="STRING" id="448386.A0A2V3IXD8"/>
<feature type="region of interest" description="Disordered" evidence="1">
    <location>
        <begin position="1375"/>
        <end position="1410"/>
    </location>
</feature>
<feature type="compositionally biased region" description="Polar residues" evidence="1">
    <location>
        <begin position="163"/>
        <end position="175"/>
    </location>
</feature>
<sequence>MVREGSKVDNDANVAQHFESIKAEREAYLLRAAKRIIPIQTRQRIVEAALRYLESRSRQSQPSQSPSQSIFSQGPNVALGQLSSFQSVLSSLLTAELPPETLIDVCVRATDGQFLPIAQKGLSLLATIGPIGERKSVKTENKTRSEQEDEQLVGNENEENEDPQNPISSSSTPSRNQILVRRTGQSFVDEFVSKLTEQESRKATQARSNDIFVVSVAREVPLSDHAAEFVFSQLVHRMSKVELLELPAFIYQLLLYASSRGNSYVKRCVLVHIARVFSVHEEKSRQSDAFSQNLLAEDEDAIVASTTSLADLRQVQGTALLHIEYAVKQDPSLSGEIVSLAKAGVETPKHFLTAFGTGMVLSLAKTVSIRTDVLQVLREVVSRFDKEVVLRKRNLFMARVSMNDEKLINPCNSLLHIAECTCENGWDYVKESLLQFAFVLLDKPLPTYYSEQISASGSLVDHLFIKLFNAHPAMRSSILEQLTTRIALQEKSAMQAISIIKVLAEKIPYFVLEHIHHIRDGMEIIVSLPPWMASSLIQAYKPLLLTRQDLQDYFQLIVRKSLFHREVSSRAVSIIGFLTLVPMNKVTQSARKKSISSKSQSTCPSRRAEKGIDGIMESFQPLRRVFSYPAALKAFWYMNAIQHLNAIESRPVMEAVATGMSEVFVNHLRRFVDVTKAPYLLLDHCVDMNGLVEPLGELVWCLAVVEFKKDPVAYSQHRDDEDFANAPENDENNPKYVRNKVRALGSVCEALIHAVFIIPKEQQKWSFYSDIAVPLLTLKGQLLEILGHARVASASDSFLELGGIATLERLRPGLRLMLQRSGKSSRSGKKGQSRKGKSNDTQASSAHATQNNLHKFGVFNVLASSSSKPSLPLKTSIQILQQMTDAEVSEQPSQDIFQSRTHSKEFQELRLYLLAVTKKHIENFSTVLSKPGHDKSFAGEEKMNTLMRSVNVFVNIVMSDFKKFRRSSSDISRQGGLKALQAAESCTSVLPFIIRHKPKALSTFCKALTPVDSDFDNRTEATTLETAVELLEGLIDNLIEDAMLKEVTVALHIRDVLVKSAFAVLNGLDTRSGFLTKRVQWSVDALSRKKIADDHIVKTLVCSCLVYTENNNDMRRANDLCVRLLSVVGDCDANMATPDEDGSNCLDAKLSSAVAIEKGTCFPVVEGILDAIESAISDVEWCLSRMSSLEAAAAGSEFSLPSQPKTRAEDKSKLQEEVAKQSIRAEDAALLRLEGVVRALRGLTTCAIGKWGLQERLLRLVTKTYKVLCLATGIQAKRKGDPRTSFISLINEVKGLAPTLWTYLAFIGADSMNEVHQRNSGRAASEARVMPQLIYEVERFEKVLISAQKRTTVSLLRGMRRNIARDFRIREDLLHDEDQEESNGENNNLEQQNESRNPRGRVRAKRRRVS</sequence>
<dbReference type="InterPro" id="IPR029314">
    <property type="entry name" value="FANCI_S4"/>
</dbReference>
<feature type="compositionally biased region" description="Acidic residues" evidence="1">
    <location>
        <begin position="147"/>
        <end position="162"/>
    </location>
</feature>
<comment type="caution">
    <text evidence="5">The sequence shown here is derived from an EMBL/GenBank/DDBJ whole genome shotgun (WGS) entry which is preliminary data.</text>
</comment>
<evidence type="ECO:0000256" key="1">
    <source>
        <dbReference type="SAM" id="MobiDB-lite"/>
    </source>
</evidence>
<keyword evidence="6" id="KW-1185">Reference proteome</keyword>
<dbReference type="Pfam" id="PF14676">
    <property type="entry name" value="FANCI_S2"/>
    <property type="match status" value="1"/>
</dbReference>
<feature type="domain" description="FANCI solenoid 2" evidence="3">
    <location>
        <begin position="431"/>
        <end position="578"/>
    </location>
</feature>
<evidence type="ECO:0000259" key="3">
    <source>
        <dbReference type="Pfam" id="PF14676"/>
    </source>
</evidence>
<feature type="compositionally biased region" description="Basic residues" evidence="1">
    <location>
        <begin position="826"/>
        <end position="836"/>
    </location>
</feature>
<dbReference type="OrthoDB" id="195089at2759"/>